<gene>
    <name evidence="1" type="ORF">D7I44_07705</name>
</gene>
<dbReference type="RefSeq" id="WP_120788964.1">
    <property type="nucleotide sequence ID" value="NZ_CP032624.1"/>
</dbReference>
<accession>A0A387BM24</accession>
<dbReference type="EMBL" id="CP032624">
    <property type="protein sequence ID" value="AYG03432.1"/>
    <property type="molecule type" value="Genomic_DNA"/>
</dbReference>
<keyword evidence="2" id="KW-1185">Reference proteome</keyword>
<dbReference type="KEGG" id="gry:D7I44_07705"/>
<dbReference type="AlphaFoldDB" id="A0A387BM24"/>
<sequence length="82" mass="8618">MADHTSFDLLALSVGIPDHRPADARHGAVVVLAGTGQISGPSPWPSLIRKRAGTHADGAANLAALHRIAARQHTLVEELTRV</sequence>
<protein>
    <submittedName>
        <fullName evidence="1">Uncharacterized protein</fullName>
    </submittedName>
</protein>
<evidence type="ECO:0000313" key="1">
    <source>
        <dbReference type="EMBL" id="AYG03432.1"/>
    </source>
</evidence>
<organism evidence="1 2">
    <name type="scientific">Gryllotalpicola protaetiae</name>
    <dbReference type="NCBI Taxonomy" id="2419771"/>
    <lineage>
        <taxon>Bacteria</taxon>
        <taxon>Bacillati</taxon>
        <taxon>Actinomycetota</taxon>
        <taxon>Actinomycetes</taxon>
        <taxon>Micrococcales</taxon>
        <taxon>Microbacteriaceae</taxon>
        <taxon>Gryllotalpicola</taxon>
    </lineage>
</organism>
<reference evidence="1 2" key="1">
    <citation type="submission" date="2018-09" db="EMBL/GenBank/DDBJ databases">
        <title>Genome sequencing of strain 2DFW10M-5.</title>
        <authorList>
            <person name="Heo J."/>
            <person name="Kim S.-J."/>
            <person name="Kwon S.-W."/>
        </authorList>
    </citation>
    <scope>NUCLEOTIDE SEQUENCE [LARGE SCALE GENOMIC DNA]</scope>
    <source>
        <strain evidence="1 2">2DFW10M-5</strain>
    </source>
</reference>
<dbReference type="Proteomes" id="UP000275069">
    <property type="component" value="Chromosome"/>
</dbReference>
<name>A0A387BM24_9MICO</name>
<proteinExistence type="predicted"/>
<evidence type="ECO:0000313" key="2">
    <source>
        <dbReference type="Proteomes" id="UP000275069"/>
    </source>
</evidence>